<dbReference type="AlphaFoldDB" id="A0A2P7BBA8"/>
<evidence type="ECO:0000256" key="1">
    <source>
        <dbReference type="SAM" id="SignalP"/>
    </source>
</evidence>
<accession>A0A2P7BBA8</accession>
<protein>
    <recommendedName>
        <fullName evidence="4">PepSY domain-containing protein</fullName>
    </recommendedName>
</protein>
<proteinExistence type="predicted"/>
<evidence type="ECO:0008006" key="4">
    <source>
        <dbReference type="Google" id="ProtNLM"/>
    </source>
</evidence>
<gene>
    <name evidence="2" type="ORF">CU103_15505</name>
</gene>
<dbReference type="RefSeq" id="WP_106665003.1">
    <property type="nucleotide sequence ID" value="NZ_PGGM01000006.1"/>
</dbReference>
<comment type="caution">
    <text evidence="2">The sequence shown here is derived from an EMBL/GenBank/DDBJ whole genome shotgun (WGS) entry which is preliminary data.</text>
</comment>
<reference evidence="3" key="1">
    <citation type="submission" date="2017-11" db="EMBL/GenBank/DDBJ databases">
        <authorList>
            <person name="Kuznetsova I."/>
            <person name="Sazanova A."/>
            <person name="Chirak E."/>
            <person name="Safronova V."/>
            <person name="Willems A."/>
        </authorList>
    </citation>
    <scope>NUCLEOTIDE SEQUENCE [LARGE SCALE GENOMIC DNA]</scope>
    <source>
        <strain evidence="3">CCBAU 03422</strain>
    </source>
</reference>
<keyword evidence="1" id="KW-0732">Signal</keyword>
<name>A0A2P7BBA8_9HYPH</name>
<keyword evidence="3" id="KW-1185">Reference proteome</keyword>
<dbReference type="Proteomes" id="UP000241764">
    <property type="component" value="Unassembled WGS sequence"/>
</dbReference>
<feature type="signal peptide" evidence="1">
    <location>
        <begin position="1"/>
        <end position="20"/>
    </location>
</feature>
<evidence type="ECO:0000313" key="2">
    <source>
        <dbReference type="EMBL" id="PSH63726.1"/>
    </source>
</evidence>
<feature type="chain" id="PRO_5015110331" description="PepSY domain-containing protein" evidence="1">
    <location>
        <begin position="21"/>
        <end position="93"/>
    </location>
</feature>
<dbReference type="EMBL" id="PGGM01000006">
    <property type="protein sequence ID" value="PSH63726.1"/>
    <property type="molecule type" value="Genomic_DNA"/>
</dbReference>
<sequence>MKYILPALLVFLCASDVASAQSAQTNMLERRTARAIRNAGFWCDQVSNAQVDKVLSSMGPTVVRVTCDDRTRFEQYKLTMTKDNKIAKIEVWK</sequence>
<dbReference type="OrthoDB" id="8116661at2"/>
<evidence type="ECO:0000313" key="3">
    <source>
        <dbReference type="Proteomes" id="UP000241764"/>
    </source>
</evidence>
<organism evidence="2 3">
    <name type="scientific">Phyllobacterium sophorae</name>
    <dbReference type="NCBI Taxonomy" id="1520277"/>
    <lineage>
        <taxon>Bacteria</taxon>
        <taxon>Pseudomonadati</taxon>
        <taxon>Pseudomonadota</taxon>
        <taxon>Alphaproteobacteria</taxon>
        <taxon>Hyphomicrobiales</taxon>
        <taxon>Phyllobacteriaceae</taxon>
        <taxon>Phyllobacterium</taxon>
    </lineage>
</organism>